<dbReference type="SUPFAM" id="SSF50494">
    <property type="entry name" value="Trypsin-like serine proteases"/>
    <property type="match status" value="1"/>
</dbReference>
<comment type="caution">
    <text evidence="2">The sequence shown here is derived from an EMBL/GenBank/DDBJ whole genome shotgun (WGS) entry which is preliminary data.</text>
</comment>
<dbReference type="InterPro" id="IPR009003">
    <property type="entry name" value="Peptidase_S1_PA"/>
</dbReference>
<protein>
    <recommendedName>
        <fullName evidence="4">PDZ domain-containing protein</fullName>
    </recommendedName>
</protein>
<dbReference type="Pfam" id="PF13365">
    <property type="entry name" value="Trypsin_2"/>
    <property type="match status" value="1"/>
</dbReference>
<feature type="compositionally biased region" description="Basic residues" evidence="1">
    <location>
        <begin position="18"/>
        <end position="27"/>
    </location>
</feature>
<sequence>MAPTSPQRERGEGSGSRSARKSRRRQRTPTPLTWTESPPPSQRAKRKKRKDHKQDQEGARAAVSGSDLAEHDSSGASSAVSSPIRWPLLCRTVKGEDASGRKVFEPFIKIKHSLVDAYEEMKFKYHEKRARQLKLVTLHQHVSVSCLVNQELLSTRDSATKTVLKAAKVVMGLSSYVDGKLMTRATGFLFDWDNESKVGTLLTSALLICPKSPSADEWMGAGEYIPEAEVRVHLLDRDDTMVAAELLHYDKNYNLALFKVDMNLSAEVLRFRSELKFGQEVFLLGRDKDLYLNIDHGHVQYADSSQYERHHYMFLNCVLRECGLGGPVIDLNGEVMGMVNSRRTGFIPSATIQKCIHMWKKFNCIPRLHIGMKLSAIKFLDPIQIEAISRKCNIDEGLIVQHVQVLTAILLNMSLCFNLFLLVHIINVIYCQSEPQVSEGSSAERQGIRTGDILQCWNGVYISTTVELENHLLKIAEEHLDKGNKRDSNVEVEVAIFQIRNGLDCTKKLAVKVSDEIEVVPRGTYPVFAGIGKLTSLSAFSCY</sequence>
<keyword evidence="3" id="KW-1185">Reference proteome</keyword>
<evidence type="ECO:0000313" key="2">
    <source>
        <dbReference type="EMBL" id="KAG2655091.1"/>
    </source>
</evidence>
<dbReference type="AlphaFoldDB" id="A0A8T0X003"/>
<name>A0A8T0X003_PANVG</name>
<evidence type="ECO:0000313" key="3">
    <source>
        <dbReference type="Proteomes" id="UP000823388"/>
    </source>
</evidence>
<dbReference type="PANTHER" id="PTHR47389">
    <property type="entry name" value="OS09G0436400 PROTEIN"/>
    <property type="match status" value="1"/>
</dbReference>
<gene>
    <name evidence="2" type="ORF">PVAP13_1NG552000</name>
</gene>
<reference evidence="2" key="1">
    <citation type="submission" date="2020-05" db="EMBL/GenBank/DDBJ databases">
        <title>WGS assembly of Panicum virgatum.</title>
        <authorList>
            <person name="Lovell J.T."/>
            <person name="Jenkins J."/>
            <person name="Shu S."/>
            <person name="Juenger T.E."/>
            <person name="Schmutz J."/>
        </authorList>
    </citation>
    <scope>NUCLEOTIDE SEQUENCE</scope>
    <source>
        <strain evidence="2">AP13</strain>
    </source>
</reference>
<proteinExistence type="predicted"/>
<dbReference type="PANTHER" id="PTHR47389:SF5">
    <property type="entry name" value="OS09G0436700 PROTEIN"/>
    <property type="match status" value="1"/>
</dbReference>
<evidence type="ECO:0000256" key="1">
    <source>
        <dbReference type="SAM" id="MobiDB-lite"/>
    </source>
</evidence>
<dbReference type="Proteomes" id="UP000823388">
    <property type="component" value="Chromosome 1N"/>
</dbReference>
<dbReference type="EMBL" id="CM029038">
    <property type="protein sequence ID" value="KAG2655091.1"/>
    <property type="molecule type" value="Genomic_DNA"/>
</dbReference>
<organism evidence="2 3">
    <name type="scientific">Panicum virgatum</name>
    <name type="common">Blackwell switchgrass</name>
    <dbReference type="NCBI Taxonomy" id="38727"/>
    <lineage>
        <taxon>Eukaryota</taxon>
        <taxon>Viridiplantae</taxon>
        <taxon>Streptophyta</taxon>
        <taxon>Embryophyta</taxon>
        <taxon>Tracheophyta</taxon>
        <taxon>Spermatophyta</taxon>
        <taxon>Magnoliopsida</taxon>
        <taxon>Liliopsida</taxon>
        <taxon>Poales</taxon>
        <taxon>Poaceae</taxon>
        <taxon>PACMAD clade</taxon>
        <taxon>Panicoideae</taxon>
        <taxon>Panicodae</taxon>
        <taxon>Paniceae</taxon>
        <taxon>Panicinae</taxon>
        <taxon>Panicum</taxon>
        <taxon>Panicum sect. Hiantes</taxon>
    </lineage>
</organism>
<dbReference type="Gene3D" id="2.40.10.120">
    <property type="match status" value="1"/>
</dbReference>
<accession>A0A8T0X003</accession>
<feature type="region of interest" description="Disordered" evidence="1">
    <location>
        <begin position="1"/>
        <end position="80"/>
    </location>
</feature>
<evidence type="ECO:0008006" key="4">
    <source>
        <dbReference type="Google" id="ProtNLM"/>
    </source>
</evidence>